<name>A0A3M7RX55_BRAPC</name>
<proteinExistence type="predicted"/>
<gene>
    <name evidence="1" type="ORF">BpHYR1_049217</name>
</gene>
<organism evidence="1 2">
    <name type="scientific">Brachionus plicatilis</name>
    <name type="common">Marine rotifer</name>
    <name type="synonym">Brachionus muelleri</name>
    <dbReference type="NCBI Taxonomy" id="10195"/>
    <lineage>
        <taxon>Eukaryota</taxon>
        <taxon>Metazoa</taxon>
        <taxon>Spiralia</taxon>
        <taxon>Gnathifera</taxon>
        <taxon>Rotifera</taxon>
        <taxon>Eurotatoria</taxon>
        <taxon>Monogononta</taxon>
        <taxon>Pseudotrocha</taxon>
        <taxon>Ploima</taxon>
        <taxon>Brachionidae</taxon>
        <taxon>Brachionus</taxon>
    </lineage>
</organism>
<comment type="caution">
    <text evidence="1">The sequence shown here is derived from an EMBL/GenBank/DDBJ whole genome shotgun (WGS) entry which is preliminary data.</text>
</comment>
<dbReference type="EMBL" id="REGN01002441">
    <property type="protein sequence ID" value="RNA28062.1"/>
    <property type="molecule type" value="Genomic_DNA"/>
</dbReference>
<dbReference type="AlphaFoldDB" id="A0A3M7RX55"/>
<protein>
    <submittedName>
        <fullName evidence="1">Uncharacterized protein</fullName>
    </submittedName>
</protein>
<accession>A0A3M7RX55</accession>
<evidence type="ECO:0000313" key="2">
    <source>
        <dbReference type="Proteomes" id="UP000276133"/>
    </source>
</evidence>
<dbReference type="Proteomes" id="UP000276133">
    <property type="component" value="Unassembled WGS sequence"/>
</dbReference>
<keyword evidence="2" id="KW-1185">Reference proteome</keyword>
<reference evidence="1 2" key="1">
    <citation type="journal article" date="2018" name="Sci. Rep.">
        <title>Genomic signatures of local adaptation to the degree of environmental predictability in rotifers.</title>
        <authorList>
            <person name="Franch-Gras L."/>
            <person name="Hahn C."/>
            <person name="Garcia-Roger E.M."/>
            <person name="Carmona M.J."/>
            <person name="Serra M."/>
            <person name="Gomez A."/>
        </authorList>
    </citation>
    <scope>NUCLEOTIDE SEQUENCE [LARGE SCALE GENOMIC DNA]</scope>
    <source>
        <strain evidence="1">HYR1</strain>
    </source>
</reference>
<sequence length="161" mass="19371">MSTVPNLCDQLQNLRDQICIRRFYWGQSHFFVKKLPFLLRIKIIFDFNKKILCDQKNFYKNHFGDETQFYGFKKKATFTLMLFGTSHDRFLLNTSKIKNERKICQILLIMLKTSPLARVPPWTPFIHKEFGANKFKFRPNFFHHFIILIFNNGKLDTMHSK</sequence>
<evidence type="ECO:0000313" key="1">
    <source>
        <dbReference type="EMBL" id="RNA28062.1"/>
    </source>
</evidence>